<organism evidence="2 3">
    <name type="scientific">Aquincola tertiaricarbonis</name>
    <dbReference type="NCBI Taxonomy" id="391953"/>
    <lineage>
        <taxon>Bacteria</taxon>
        <taxon>Pseudomonadati</taxon>
        <taxon>Pseudomonadota</taxon>
        <taxon>Betaproteobacteria</taxon>
        <taxon>Burkholderiales</taxon>
        <taxon>Sphaerotilaceae</taxon>
        <taxon>Aquincola</taxon>
    </lineage>
</organism>
<name>A0ABY4S810_AQUTE</name>
<dbReference type="RefSeq" id="WP_250197715.1">
    <property type="nucleotide sequence ID" value="NZ_CP097636.1"/>
</dbReference>
<feature type="compositionally biased region" description="Basic and acidic residues" evidence="1">
    <location>
        <begin position="14"/>
        <end position="25"/>
    </location>
</feature>
<dbReference type="EMBL" id="CP097636">
    <property type="protein sequence ID" value="URI09487.1"/>
    <property type="molecule type" value="Genomic_DNA"/>
</dbReference>
<reference evidence="2" key="1">
    <citation type="submission" date="2022-05" db="EMBL/GenBank/DDBJ databases">
        <title>An RpoN-dependent PEP-CTERM gene is involved in floc formation of an Aquincola tertiaricarbonis strain.</title>
        <authorList>
            <person name="Qiu D."/>
            <person name="Xia M."/>
        </authorList>
    </citation>
    <scope>NUCLEOTIDE SEQUENCE</scope>
    <source>
        <strain evidence="2">RN12</strain>
    </source>
</reference>
<accession>A0ABY4S810</accession>
<feature type="region of interest" description="Disordered" evidence="1">
    <location>
        <begin position="1"/>
        <end position="25"/>
    </location>
</feature>
<sequence length="268" mass="29647">MDRDDPLDPTRVLDGWRPDRGPRPTDAELMRLLDGWQPTGVRRPAAEDAPSLRLPRLQPVQDAPVAPVELDQLGRQVAQRAARWAAEEITDIDLDWQPAPTMAPVPSHPRLLRQWQPGTWVAAVKQVAAESTELREGPGGPVVETHAALRLIAWWPPAEQGAPLARWPQRAQMQPVAPERLAQALLAPLPEDATVWCLAEAAGDTADWSLIGQLVLLHDSSLQGRGFEALQAFVENERAAQFSRLNDDYHRPDAARPVEQKTASPQAR</sequence>
<gene>
    <name evidence="2" type="ORF">MW290_28420</name>
</gene>
<evidence type="ECO:0000313" key="2">
    <source>
        <dbReference type="EMBL" id="URI09487.1"/>
    </source>
</evidence>
<evidence type="ECO:0000256" key="1">
    <source>
        <dbReference type="SAM" id="MobiDB-lite"/>
    </source>
</evidence>
<evidence type="ECO:0000313" key="3">
    <source>
        <dbReference type="Proteomes" id="UP001056201"/>
    </source>
</evidence>
<proteinExistence type="predicted"/>
<keyword evidence="3" id="KW-1185">Reference proteome</keyword>
<feature type="compositionally biased region" description="Basic and acidic residues" evidence="1">
    <location>
        <begin position="245"/>
        <end position="259"/>
    </location>
</feature>
<dbReference type="Proteomes" id="UP001056201">
    <property type="component" value="Chromosome 2"/>
</dbReference>
<protein>
    <submittedName>
        <fullName evidence="2">Uncharacterized protein</fullName>
    </submittedName>
</protein>
<feature type="region of interest" description="Disordered" evidence="1">
    <location>
        <begin position="244"/>
        <end position="268"/>
    </location>
</feature>